<name>A0A158IWN6_9BURK</name>
<evidence type="ECO:0000313" key="4">
    <source>
        <dbReference type="EMBL" id="SAL60683.1"/>
    </source>
</evidence>
<evidence type="ECO:0000256" key="2">
    <source>
        <dbReference type="ARBA" id="ARBA00023125"/>
    </source>
</evidence>
<dbReference type="EMBL" id="FCNW02000045">
    <property type="protein sequence ID" value="SAL60683.1"/>
    <property type="molecule type" value="Genomic_DNA"/>
</dbReference>
<dbReference type="AlphaFoldDB" id="A0A158IWN6"/>
<dbReference type="GO" id="GO:0005829">
    <property type="term" value="C:cytosol"/>
    <property type="evidence" value="ECO:0007669"/>
    <property type="project" value="TreeGrafter"/>
</dbReference>
<dbReference type="PANTHER" id="PTHR33175">
    <property type="entry name" value="DNA-BINDING PROTEIN HU"/>
    <property type="match status" value="1"/>
</dbReference>
<dbReference type="InterPro" id="IPR010992">
    <property type="entry name" value="IHF-like_DNA-bd_dom_sf"/>
</dbReference>
<proteinExistence type="inferred from homology"/>
<dbReference type="RefSeq" id="WP_235007787.1">
    <property type="nucleotide sequence ID" value="NZ_FCNW02000045.1"/>
</dbReference>
<evidence type="ECO:0000256" key="1">
    <source>
        <dbReference type="ARBA" id="ARBA00010529"/>
    </source>
</evidence>
<dbReference type="GO" id="GO:0030527">
    <property type="term" value="F:structural constituent of chromatin"/>
    <property type="evidence" value="ECO:0007669"/>
    <property type="project" value="InterPro"/>
</dbReference>
<dbReference type="SUPFAM" id="SSF47729">
    <property type="entry name" value="IHF-like DNA-binding proteins"/>
    <property type="match status" value="1"/>
</dbReference>
<dbReference type="Proteomes" id="UP000054977">
    <property type="component" value="Unassembled WGS sequence"/>
</dbReference>
<dbReference type="NCBIfam" id="NF001401">
    <property type="entry name" value="PRK00285.1"/>
    <property type="match status" value="1"/>
</dbReference>
<accession>A0A158IWN6</accession>
<dbReference type="STRING" id="326474.AWB65_05487"/>
<dbReference type="SMART" id="SM00411">
    <property type="entry name" value="BHL"/>
    <property type="match status" value="1"/>
</dbReference>
<dbReference type="PROSITE" id="PS00045">
    <property type="entry name" value="HISTONE_LIKE"/>
    <property type="match status" value="1"/>
</dbReference>
<dbReference type="PRINTS" id="PR01727">
    <property type="entry name" value="DNABINDINGHU"/>
</dbReference>
<sequence length="138" mass="15379">MPPLFDTSRIRMNPRDETAEVAHRLNFHEGLPSQAADVGTPAFIRAHLIEQLMVRLGLDKPDAHALVDAFFEVIMQALENGEAVRLSGFGCFQLRDKHARAGRNPKTGTAVPVVARRVVLFRASRLLKFRLGSAKSHR</sequence>
<evidence type="ECO:0000256" key="3">
    <source>
        <dbReference type="RuleBase" id="RU003939"/>
    </source>
</evidence>
<evidence type="ECO:0000313" key="5">
    <source>
        <dbReference type="Proteomes" id="UP000054977"/>
    </source>
</evidence>
<keyword evidence="5" id="KW-1185">Reference proteome</keyword>
<dbReference type="PANTHER" id="PTHR33175:SF2">
    <property type="entry name" value="INTEGRATION HOST FACTOR SUBUNIT ALPHA"/>
    <property type="match status" value="1"/>
</dbReference>
<dbReference type="InterPro" id="IPR020816">
    <property type="entry name" value="Histone-like_DNA-bd_CS"/>
</dbReference>
<dbReference type="Pfam" id="PF00216">
    <property type="entry name" value="Bac_DNA_binding"/>
    <property type="match status" value="1"/>
</dbReference>
<organism evidence="4 5">
    <name type="scientific">Caballeronia humi</name>
    <dbReference type="NCBI Taxonomy" id="326474"/>
    <lineage>
        <taxon>Bacteria</taxon>
        <taxon>Pseudomonadati</taxon>
        <taxon>Pseudomonadota</taxon>
        <taxon>Betaproteobacteria</taxon>
        <taxon>Burkholderiales</taxon>
        <taxon>Burkholderiaceae</taxon>
        <taxon>Caballeronia</taxon>
    </lineage>
</organism>
<keyword evidence="2" id="KW-0238">DNA-binding</keyword>
<dbReference type="InterPro" id="IPR000119">
    <property type="entry name" value="Hist_DNA-bd"/>
</dbReference>
<dbReference type="GO" id="GO:0003677">
    <property type="term" value="F:DNA binding"/>
    <property type="evidence" value="ECO:0007669"/>
    <property type="project" value="UniProtKB-KW"/>
</dbReference>
<gene>
    <name evidence="4" type="ORF">AWB65_05487</name>
</gene>
<comment type="similarity">
    <text evidence="1 3">Belongs to the bacterial histone-like protein family.</text>
</comment>
<reference evidence="4" key="1">
    <citation type="submission" date="2016-01" db="EMBL/GenBank/DDBJ databases">
        <authorList>
            <person name="Peeters C."/>
        </authorList>
    </citation>
    <scope>NUCLEOTIDE SEQUENCE [LARGE SCALE GENOMIC DNA]</scope>
    <source>
        <strain evidence="4">LMG 22934</strain>
    </source>
</reference>
<protein>
    <submittedName>
        <fullName evidence="4">Integration host factor subunit alpha</fullName>
    </submittedName>
</protein>
<comment type="caution">
    <text evidence="4">The sequence shown here is derived from an EMBL/GenBank/DDBJ whole genome shotgun (WGS) entry which is preliminary data.</text>
</comment>
<dbReference type="Gene3D" id="4.10.520.10">
    <property type="entry name" value="IHF-like DNA-binding proteins"/>
    <property type="match status" value="1"/>
</dbReference>